<dbReference type="InterPro" id="IPR004796">
    <property type="entry name" value="PTS_IIC_cello"/>
</dbReference>
<feature type="transmembrane region" description="Helical" evidence="9">
    <location>
        <begin position="145"/>
        <end position="167"/>
    </location>
</feature>
<dbReference type="PANTHER" id="PTHR33989:SF4">
    <property type="entry name" value="PTS SYSTEM N,N'-DIACETYLCHITOBIOSE-SPECIFIC EIIC COMPONENT"/>
    <property type="match status" value="1"/>
</dbReference>
<accession>A0A0R1S3L8</accession>
<dbReference type="InterPro" id="IPR051088">
    <property type="entry name" value="PTS_Sugar-EIIC/EIIB"/>
</dbReference>
<evidence type="ECO:0000256" key="2">
    <source>
        <dbReference type="ARBA" id="ARBA00022448"/>
    </source>
</evidence>
<evidence type="ECO:0000313" key="11">
    <source>
        <dbReference type="EMBL" id="KRL63830.1"/>
    </source>
</evidence>
<dbReference type="PIRSF" id="PIRSF006351">
    <property type="entry name" value="PTS_EIIC-Cellobiose"/>
    <property type="match status" value="1"/>
</dbReference>
<keyword evidence="7 8" id="KW-0472">Membrane</keyword>
<evidence type="ECO:0000259" key="10">
    <source>
        <dbReference type="PROSITE" id="PS51105"/>
    </source>
</evidence>
<feature type="transmembrane region" description="Helical" evidence="9">
    <location>
        <begin position="401"/>
        <end position="425"/>
    </location>
</feature>
<dbReference type="PATRIC" id="fig|1122152.4.peg.77"/>
<dbReference type="OrthoDB" id="1550290at2"/>
<dbReference type="PANTHER" id="PTHR33989">
    <property type="match status" value="1"/>
</dbReference>
<feature type="transmembrane region" description="Helical" evidence="9">
    <location>
        <begin position="187"/>
        <end position="208"/>
    </location>
</feature>
<evidence type="ECO:0000256" key="8">
    <source>
        <dbReference type="PIRNR" id="PIRNR006351"/>
    </source>
</evidence>
<dbReference type="eggNOG" id="COG1455">
    <property type="taxonomic scope" value="Bacteria"/>
</dbReference>
<dbReference type="GO" id="GO:1902815">
    <property type="term" value="P:N,N'-diacetylchitobiose import"/>
    <property type="evidence" value="ECO:0007669"/>
    <property type="project" value="TreeGrafter"/>
</dbReference>
<evidence type="ECO:0000256" key="1">
    <source>
        <dbReference type="ARBA" id="ARBA00004651"/>
    </source>
</evidence>
<keyword evidence="3 8" id="KW-1003">Cell membrane</keyword>
<keyword evidence="2 8" id="KW-0813">Transport</keyword>
<dbReference type="PROSITE" id="PS51105">
    <property type="entry name" value="PTS_EIIC_TYPE_3"/>
    <property type="match status" value="1"/>
</dbReference>
<dbReference type="GO" id="GO:0009401">
    <property type="term" value="P:phosphoenolpyruvate-dependent sugar phosphotransferase system"/>
    <property type="evidence" value="ECO:0007669"/>
    <property type="project" value="InterPro"/>
</dbReference>
<gene>
    <name evidence="11" type="ORF">FC23_GL000077</name>
</gene>
<name>A0A0R1S3L8_9LACO</name>
<feature type="transmembrane region" description="Helical" evidence="9">
    <location>
        <begin position="64"/>
        <end position="95"/>
    </location>
</feature>
<evidence type="ECO:0000256" key="3">
    <source>
        <dbReference type="ARBA" id="ARBA00022475"/>
    </source>
</evidence>
<dbReference type="STRING" id="1122152.GCA_000425905_00609"/>
<keyword evidence="6 9" id="KW-1133">Transmembrane helix</keyword>
<dbReference type="GO" id="GO:0008982">
    <property type="term" value="F:protein-N(PI)-phosphohistidine-sugar phosphotransferase activity"/>
    <property type="evidence" value="ECO:0007669"/>
    <property type="project" value="UniProtKB-UniRule"/>
</dbReference>
<protein>
    <recommendedName>
        <fullName evidence="8">Permease IIC component</fullName>
    </recommendedName>
</protein>
<feature type="transmembrane region" description="Helical" evidence="9">
    <location>
        <begin position="31"/>
        <end position="52"/>
    </location>
</feature>
<comment type="caution">
    <text evidence="11">The sequence shown here is derived from an EMBL/GenBank/DDBJ whole genome shotgun (WGS) entry which is preliminary data.</text>
</comment>
<dbReference type="EMBL" id="AZFB01000001">
    <property type="protein sequence ID" value="KRL63830.1"/>
    <property type="molecule type" value="Genomic_DNA"/>
</dbReference>
<dbReference type="InterPro" id="IPR004501">
    <property type="entry name" value="PTS_EIIC_3"/>
</dbReference>
<evidence type="ECO:0000256" key="9">
    <source>
        <dbReference type="SAM" id="Phobius"/>
    </source>
</evidence>
<comment type="subcellular location">
    <subcellularLocation>
        <location evidence="1">Cell membrane</location>
        <topology evidence="1">Multi-pass membrane protein</topology>
    </subcellularLocation>
</comment>
<keyword evidence="12" id="KW-1185">Reference proteome</keyword>
<dbReference type="AlphaFoldDB" id="A0A0R1S3L8"/>
<organism evidence="11 12">
    <name type="scientific">Lactobacillus psittaci DSM 15354</name>
    <dbReference type="NCBI Taxonomy" id="1122152"/>
    <lineage>
        <taxon>Bacteria</taxon>
        <taxon>Bacillati</taxon>
        <taxon>Bacillota</taxon>
        <taxon>Bacilli</taxon>
        <taxon>Lactobacillales</taxon>
        <taxon>Lactobacillaceae</taxon>
        <taxon>Lactobacillus</taxon>
    </lineage>
</organism>
<proteinExistence type="predicted"/>
<feature type="transmembrane region" description="Helical" evidence="9">
    <location>
        <begin position="107"/>
        <end position="125"/>
    </location>
</feature>
<dbReference type="GO" id="GO:0005886">
    <property type="term" value="C:plasma membrane"/>
    <property type="evidence" value="ECO:0007669"/>
    <property type="project" value="UniProtKB-SubCell"/>
</dbReference>
<keyword evidence="4 8" id="KW-0762">Sugar transport</keyword>
<reference evidence="11 12" key="1">
    <citation type="journal article" date="2015" name="Genome Announc.">
        <title>Expanding the biotechnology potential of lactobacilli through comparative genomics of 213 strains and associated genera.</title>
        <authorList>
            <person name="Sun Z."/>
            <person name="Harris H.M."/>
            <person name="McCann A."/>
            <person name="Guo C."/>
            <person name="Argimon S."/>
            <person name="Zhang W."/>
            <person name="Yang X."/>
            <person name="Jeffery I.B."/>
            <person name="Cooney J.C."/>
            <person name="Kagawa T.F."/>
            <person name="Liu W."/>
            <person name="Song Y."/>
            <person name="Salvetti E."/>
            <person name="Wrobel A."/>
            <person name="Rasinkangas P."/>
            <person name="Parkhill J."/>
            <person name="Rea M.C."/>
            <person name="O'Sullivan O."/>
            <person name="Ritari J."/>
            <person name="Douillard F.P."/>
            <person name="Paul Ross R."/>
            <person name="Yang R."/>
            <person name="Briner A.E."/>
            <person name="Felis G.E."/>
            <person name="de Vos W.M."/>
            <person name="Barrangou R."/>
            <person name="Klaenhammer T.R."/>
            <person name="Caufield P.W."/>
            <person name="Cui Y."/>
            <person name="Zhang H."/>
            <person name="O'Toole P.W."/>
        </authorList>
    </citation>
    <scope>NUCLEOTIDE SEQUENCE [LARGE SCALE GENOMIC DNA]</scope>
    <source>
        <strain evidence="11 12">DSM 15354</strain>
    </source>
</reference>
<dbReference type="Proteomes" id="UP000051931">
    <property type="component" value="Unassembled WGS sequence"/>
</dbReference>
<evidence type="ECO:0000256" key="4">
    <source>
        <dbReference type="ARBA" id="ARBA00022597"/>
    </source>
</evidence>
<feature type="transmembrane region" description="Helical" evidence="9">
    <location>
        <begin position="295"/>
        <end position="316"/>
    </location>
</feature>
<dbReference type="RefSeq" id="WP_027824798.1">
    <property type="nucleotide sequence ID" value="NZ_AUEI01000004.1"/>
</dbReference>
<feature type="transmembrane region" description="Helical" evidence="9">
    <location>
        <begin position="228"/>
        <end position="251"/>
    </location>
</feature>
<evidence type="ECO:0000313" key="12">
    <source>
        <dbReference type="Proteomes" id="UP000051931"/>
    </source>
</evidence>
<feature type="transmembrane region" description="Helical" evidence="9">
    <location>
        <begin position="351"/>
        <end position="376"/>
    </location>
</feature>
<sequence length="442" mass="49059">MRKFIDFLSRYVFPLATRLANWRWLVALRDAFISIIPISVIGSLAVLIPGLISAAKTMLGLKALAYALGPIVQISNLVYLGTFKLFSFFFVLAWGYQIAKNFEVNRLAGAIVALGSFCMSIANLVKVKIGNEQVVLHHVFNTSQLSSTGLFTGLIFGGLGAALYVLFYKGHLTLRFSNQIPHAEEAAFVSLIPVLLSLSIVGTVNYLFQTITGTYFGNWLLNSIQAPLMKMGQGFGMVLLITFLIHAFYFFGINGLSVLAPVLDSIWLTAQNSNISLAKAGKLPHYIWTRNSFDVFAFLGGSGATLLLIFAILLFSKRSDYRTLAKIAIGPGFFNVNEPIIWSLPIVLNPIYVIPFILAPMVNVSIAYFASAMHWINPIQATVPSVIPPILNAYLATAYDWRVIILIIINMVVSLLIWTPFVFAADRVRDESEHRSFFNYQY</sequence>
<comment type="function">
    <text evidence="8">The phosphoenolpyruvate-dependent sugar phosphotransferase system (PTS), a major carbohydrate active -transport system, catalyzes the phosphorylation of incoming sugar substrates concomitant with their translocation across the cell membrane.</text>
</comment>
<evidence type="ECO:0000256" key="7">
    <source>
        <dbReference type="ARBA" id="ARBA00023136"/>
    </source>
</evidence>
<evidence type="ECO:0000256" key="5">
    <source>
        <dbReference type="ARBA" id="ARBA00022692"/>
    </source>
</evidence>
<dbReference type="Pfam" id="PF02378">
    <property type="entry name" value="PTS_EIIC"/>
    <property type="match status" value="1"/>
</dbReference>
<keyword evidence="5 9" id="KW-0812">Transmembrane</keyword>
<dbReference type="NCBIfam" id="TIGR00410">
    <property type="entry name" value="lacE"/>
    <property type="match status" value="1"/>
</dbReference>
<dbReference type="InterPro" id="IPR003352">
    <property type="entry name" value="PTS_EIIC"/>
</dbReference>
<evidence type="ECO:0000256" key="6">
    <source>
        <dbReference type="ARBA" id="ARBA00022989"/>
    </source>
</evidence>
<feature type="domain" description="PTS EIIC type-3" evidence="10">
    <location>
        <begin position="8"/>
        <end position="421"/>
    </location>
</feature>